<dbReference type="PhylomeDB" id="A0A0D2UQ85"/>
<evidence type="ECO:0000256" key="11">
    <source>
        <dbReference type="SAM" id="SignalP"/>
    </source>
</evidence>
<feature type="compositionally biased region" description="Basic residues" evidence="9">
    <location>
        <begin position="407"/>
        <end position="416"/>
    </location>
</feature>
<comment type="subcellular location">
    <subcellularLocation>
        <location evidence="1">Membrane</location>
        <topology evidence="1">Single-pass membrane protein</topology>
    </subcellularLocation>
</comment>
<evidence type="ECO:0000256" key="8">
    <source>
        <dbReference type="PROSITE-ProRule" id="PRU00175"/>
    </source>
</evidence>
<dbReference type="FunCoup" id="A0A0D2UQ85">
    <property type="interactions" value="270"/>
</dbReference>
<dbReference type="eggNOG" id="KOG4628">
    <property type="taxonomic scope" value="Eukaryota"/>
</dbReference>
<dbReference type="Gene3D" id="3.50.30.30">
    <property type="match status" value="1"/>
</dbReference>
<evidence type="ECO:0000256" key="5">
    <source>
        <dbReference type="ARBA" id="ARBA00022833"/>
    </source>
</evidence>
<keyword evidence="6 10" id="KW-1133">Transmembrane helix</keyword>
<evidence type="ECO:0000313" key="13">
    <source>
        <dbReference type="EMBL" id="KJE97156.1"/>
    </source>
</evidence>
<organism evidence="13 14">
    <name type="scientific">Capsaspora owczarzaki (strain ATCC 30864)</name>
    <dbReference type="NCBI Taxonomy" id="595528"/>
    <lineage>
        <taxon>Eukaryota</taxon>
        <taxon>Filasterea</taxon>
        <taxon>Capsaspora</taxon>
    </lineage>
</organism>
<keyword evidence="11" id="KW-0732">Signal</keyword>
<dbReference type="PANTHER" id="PTHR46539:SF1">
    <property type="entry name" value="E3 UBIQUITIN-PROTEIN LIGASE ATL42"/>
    <property type="match status" value="1"/>
</dbReference>
<dbReference type="EMBL" id="KE346373">
    <property type="protein sequence ID" value="KJE97156.1"/>
    <property type="molecule type" value="Genomic_DNA"/>
</dbReference>
<keyword evidence="5" id="KW-0862">Zinc</keyword>
<evidence type="ECO:0000256" key="9">
    <source>
        <dbReference type="SAM" id="MobiDB-lite"/>
    </source>
</evidence>
<dbReference type="STRING" id="595528.A0A0D2UQ85"/>
<dbReference type="FunFam" id="3.30.40.10:FF:000009">
    <property type="entry name" value="E3 ubiquitin-protein ligase RNF130"/>
    <property type="match status" value="1"/>
</dbReference>
<evidence type="ECO:0000256" key="10">
    <source>
        <dbReference type="SAM" id="Phobius"/>
    </source>
</evidence>
<dbReference type="InParanoid" id="A0A0D2UQ85"/>
<feature type="compositionally biased region" description="Polar residues" evidence="9">
    <location>
        <begin position="351"/>
        <end position="361"/>
    </location>
</feature>
<evidence type="ECO:0000256" key="1">
    <source>
        <dbReference type="ARBA" id="ARBA00004167"/>
    </source>
</evidence>
<dbReference type="GO" id="GO:0008270">
    <property type="term" value="F:zinc ion binding"/>
    <property type="evidence" value="ECO:0007669"/>
    <property type="project" value="UniProtKB-KW"/>
</dbReference>
<feature type="transmembrane region" description="Helical" evidence="10">
    <location>
        <begin position="190"/>
        <end position="214"/>
    </location>
</feature>
<feature type="chain" id="PRO_5002253658" description="RING-type domain-containing protein" evidence="11">
    <location>
        <begin position="26"/>
        <end position="416"/>
    </location>
</feature>
<keyword evidence="2 10" id="KW-0812">Transmembrane</keyword>
<dbReference type="SMART" id="SM00184">
    <property type="entry name" value="RING"/>
    <property type="match status" value="1"/>
</dbReference>
<dbReference type="InterPro" id="IPR013083">
    <property type="entry name" value="Znf_RING/FYVE/PHD"/>
</dbReference>
<dbReference type="CDD" id="cd16454">
    <property type="entry name" value="RING-H2_PA-TM-RING"/>
    <property type="match status" value="1"/>
</dbReference>
<dbReference type="InterPro" id="IPR046450">
    <property type="entry name" value="PA_dom_sf"/>
</dbReference>
<dbReference type="OrthoDB" id="5357315at2759"/>
<keyword evidence="3" id="KW-0479">Metal-binding</keyword>
<evidence type="ECO:0000256" key="2">
    <source>
        <dbReference type="ARBA" id="ARBA00022692"/>
    </source>
</evidence>
<dbReference type="InterPro" id="IPR001841">
    <property type="entry name" value="Znf_RING"/>
</dbReference>
<proteinExistence type="predicted"/>
<reference evidence="14" key="1">
    <citation type="submission" date="2011-02" db="EMBL/GenBank/DDBJ databases">
        <title>The Genome Sequence of Capsaspora owczarzaki ATCC 30864.</title>
        <authorList>
            <person name="Russ C."/>
            <person name="Cuomo C."/>
            <person name="Burger G."/>
            <person name="Gray M.W."/>
            <person name="Holland P.W.H."/>
            <person name="King N."/>
            <person name="Lang F.B.F."/>
            <person name="Roger A.J."/>
            <person name="Ruiz-Trillo I."/>
            <person name="Young S.K."/>
            <person name="Zeng Q."/>
            <person name="Gargeya S."/>
            <person name="Alvarado L."/>
            <person name="Berlin A."/>
            <person name="Chapman S.B."/>
            <person name="Chen Z."/>
            <person name="Freedman E."/>
            <person name="Gellesch M."/>
            <person name="Goldberg J."/>
            <person name="Griggs A."/>
            <person name="Gujja S."/>
            <person name="Heilman E."/>
            <person name="Heiman D."/>
            <person name="Howarth C."/>
            <person name="Mehta T."/>
            <person name="Neiman D."/>
            <person name="Pearson M."/>
            <person name="Roberts A."/>
            <person name="Saif S."/>
            <person name="Shea T."/>
            <person name="Shenoy N."/>
            <person name="Sisk P."/>
            <person name="Stolte C."/>
            <person name="Sykes S."/>
            <person name="White J."/>
            <person name="Yandava C."/>
            <person name="Haas B."/>
            <person name="Nusbaum C."/>
            <person name="Birren B."/>
        </authorList>
    </citation>
    <scope>NUCLEOTIDE SEQUENCE</scope>
    <source>
        <strain evidence="14">ATCC 30864</strain>
    </source>
</reference>
<dbReference type="Pfam" id="PF13639">
    <property type="entry name" value="zf-RING_2"/>
    <property type="match status" value="1"/>
</dbReference>
<feature type="domain" description="RING-type" evidence="12">
    <location>
        <begin position="261"/>
        <end position="302"/>
    </location>
</feature>
<accession>A0A0D2UQ85</accession>
<dbReference type="PROSITE" id="PS50089">
    <property type="entry name" value="ZF_RING_2"/>
    <property type="match status" value="1"/>
</dbReference>
<protein>
    <recommendedName>
        <fullName evidence="12">RING-type domain-containing protein</fullName>
    </recommendedName>
</protein>
<evidence type="ECO:0000256" key="7">
    <source>
        <dbReference type="ARBA" id="ARBA00023136"/>
    </source>
</evidence>
<dbReference type="GO" id="GO:0016020">
    <property type="term" value="C:membrane"/>
    <property type="evidence" value="ECO:0007669"/>
    <property type="project" value="UniProtKB-SubCell"/>
</dbReference>
<dbReference type="RefSeq" id="XP_004343485.1">
    <property type="nucleotide sequence ID" value="XM_004343435.2"/>
</dbReference>
<gene>
    <name evidence="13" type="ORF">CAOG_007611</name>
</gene>
<keyword evidence="4 8" id="KW-0863">Zinc-finger</keyword>
<feature type="region of interest" description="Disordered" evidence="9">
    <location>
        <begin position="348"/>
        <end position="416"/>
    </location>
</feature>
<keyword evidence="14" id="KW-1185">Reference proteome</keyword>
<dbReference type="PANTHER" id="PTHR46539">
    <property type="entry name" value="E3 UBIQUITIN-PROTEIN LIGASE ATL42"/>
    <property type="match status" value="1"/>
</dbReference>
<evidence type="ECO:0000256" key="6">
    <source>
        <dbReference type="ARBA" id="ARBA00022989"/>
    </source>
</evidence>
<evidence type="ECO:0000256" key="4">
    <source>
        <dbReference type="ARBA" id="ARBA00022771"/>
    </source>
</evidence>
<dbReference type="Gene3D" id="3.30.40.10">
    <property type="entry name" value="Zinc/RING finger domain, C3HC4 (zinc finger)"/>
    <property type="match status" value="1"/>
</dbReference>
<evidence type="ECO:0000256" key="3">
    <source>
        <dbReference type="ARBA" id="ARBA00022723"/>
    </source>
</evidence>
<dbReference type="OMA" id="AVCLEMY"/>
<dbReference type="Pfam" id="PF02225">
    <property type="entry name" value="PA"/>
    <property type="match status" value="1"/>
</dbReference>
<dbReference type="SUPFAM" id="SSF57850">
    <property type="entry name" value="RING/U-box"/>
    <property type="match status" value="1"/>
</dbReference>
<dbReference type="InterPro" id="IPR003137">
    <property type="entry name" value="PA_domain"/>
</dbReference>
<dbReference type="Proteomes" id="UP000008743">
    <property type="component" value="Unassembled WGS sequence"/>
</dbReference>
<feature type="compositionally biased region" description="Low complexity" evidence="9">
    <location>
        <begin position="362"/>
        <end position="394"/>
    </location>
</feature>
<feature type="signal peptide" evidence="11">
    <location>
        <begin position="1"/>
        <end position="25"/>
    </location>
</feature>
<evidence type="ECO:0000313" key="14">
    <source>
        <dbReference type="Proteomes" id="UP000008743"/>
    </source>
</evidence>
<dbReference type="SUPFAM" id="SSF52025">
    <property type="entry name" value="PA domain"/>
    <property type="match status" value="1"/>
</dbReference>
<keyword evidence="7 10" id="KW-0472">Membrane</keyword>
<evidence type="ECO:0000259" key="12">
    <source>
        <dbReference type="PROSITE" id="PS50089"/>
    </source>
</evidence>
<name>A0A0D2UQ85_CAPO3</name>
<sequence length="416" mass="44870">MVRLVPLVALLLVQLLAVAASGVAADSDTARVAVMTITWKLASGVSSNYSLALEGVYGTYGPEKAIPAVRLVRGNPINGCAALQPPAGATSGSWAPLVRRSDDGNCSFYDKTYNAQRNQAAAILIMNYEADRIVVMGGRLSTSIPSIAVSGNVGNQLLNLLSDPSVSEVTMSVELGEELSLTLDNIFSKLFFDVAIFFVVFCAVTLFVFGGYYVQRRRMRREAEAYQEYMESMARRYVQSLPTKPYVRPADKPQGEEDDSCAVCLDAFEPEVVVRTVPCGHFFHVDCIDPWLISHRTCPLCKADICPPEAEMPEPGSVPPGTVAVVMVDMSSVDPNTRHERVQAIRRALSMDSSEPLSTDNSSTAIISSSRRAVSASISRASSSDSLSLSSSDSDAPEDAHLMTTPRHGRRNSSSA</sequence>
<dbReference type="AlphaFoldDB" id="A0A0D2UQ85"/>